<protein>
    <submittedName>
        <fullName evidence="1">Uncharacterized protein</fullName>
    </submittedName>
</protein>
<organism evidence="1 2">
    <name type="scientific">Eretmocerus hayati</name>
    <dbReference type="NCBI Taxonomy" id="131215"/>
    <lineage>
        <taxon>Eukaryota</taxon>
        <taxon>Metazoa</taxon>
        <taxon>Ecdysozoa</taxon>
        <taxon>Arthropoda</taxon>
        <taxon>Hexapoda</taxon>
        <taxon>Insecta</taxon>
        <taxon>Pterygota</taxon>
        <taxon>Neoptera</taxon>
        <taxon>Endopterygota</taxon>
        <taxon>Hymenoptera</taxon>
        <taxon>Apocrita</taxon>
        <taxon>Proctotrupomorpha</taxon>
        <taxon>Chalcidoidea</taxon>
        <taxon>Aphelinidae</taxon>
        <taxon>Aphelininae</taxon>
        <taxon>Eretmocerus</taxon>
    </lineage>
</organism>
<keyword evidence="2" id="KW-1185">Reference proteome</keyword>
<accession>A0ACC2NVR4</accession>
<reference evidence="1" key="1">
    <citation type="submission" date="2023-04" db="EMBL/GenBank/DDBJ databases">
        <title>A chromosome-level genome assembly of the parasitoid wasp Eretmocerus hayati.</title>
        <authorList>
            <person name="Zhong Y."/>
            <person name="Liu S."/>
            <person name="Liu Y."/>
        </authorList>
    </citation>
    <scope>NUCLEOTIDE SEQUENCE</scope>
    <source>
        <strain evidence="1">ZJU_SS_LIU_2023</strain>
    </source>
</reference>
<sequence>MQAPFCQSEQTNFEWRTTKFQWTIRDFKHMAGSVDDALQFQKNVALIKHSCKCDLELIARPDSDAQDHKGLTSTLKVKLHSYSGQGSRLILTVSLEATLGGIQYNRSSFTSTKKSWDLTLSSEKDLEFALPSIDAKFRSVGRFARSEYCLNDFVTKDTLIIQILVQEAIEIEQVQNELQISQNECVLDTKVLADLYERKLLVDVVFIMREERKLHAHSNVLAAASPYFLAMFTRNDMRESQTLEVDLSVDKETSYDTFKAFLDYIYGIKKVRDMEEMTKNLSILADKYDCSKLHKECESILSNSLEKNNVATLLLFAHNYNCHSLKKKVLEYAKTHGMNAFKDLDEFKEICKKPELLNELISSVSAR</sequence>
<proteinExistence type="predicted"/>
<dbReference type="Proteomes" id="UP001239111">
    <property type="component" value="Chromosome 3"/>
</dbReference>
<comment type="caution">
    <text evidence="1">The sequence shown here is derived from an EMBL/GenBank/DDBJ whole genome shotgun (WGS) entry which is preliminary data.</text>
</comment>
<name>A0ACC2NVR4_9HYME</name>
<evidence type="ECO:0000313" key="1">
    <source>
        <dbReference type="EMBL" id="KAJ8674389.1"/>
    </source>
</evidence>
<dbReference type="EMBL" id="CM056743">
    <property type="protein sequence ID" value="KAJ8674389.1"/>
    <property type="molecule type" value="Genomic_DNA"/>
</dbReference>
<gene>
    <name evidence="1" type="ORF">QAD02_005651</name>
</gene>
<evidence type="ECO:0000313" key="2">
    <source>
        <dbReference type="Proteomes" id="UP001239111"/>
    </source>
</evidence>